<keyword evidence="2" id="KW-1185">Reference proteome</keyword>
<protein>
    <submittedName>
        <fullName evidence="1">Uncharacterized protein</fullName>
    </submittedName>
</protein>
<dbReference type="EMBL" id="AWVJ01000192">
    <property type="protein sequence ID" value="ERK41486.1"/>
    <property type="molecule type" value="Genomic_DNA"/>
</dbReference>
<evidence type="ECO:0000313" key="1">
    <source>
        <dbReference type="EMBL" id="ERK41486.1"/>
    </source>
</evidence>
<evidence type="ECO:0000313" key="2">
    <source>
        <dbReference type="Proteomes" id="UP000016608"/>
    </source>
</evidence>
<sequence length="44" mass="5104">MWKISYVSGIFCQMKKDSYLLVVQYSSNVHIVNMECFTCYSVSA</sequence>
<dbReference type="AlphaFoldDB" id="U2PBJ9"/>
<gene>
    <name evidence="1" type="ORF">HMPREF0373_03231</name>
</gene>
<reference evidence="1 2" key="1">
    <citation type="submission" date="2013-06" db="EMBL/GenBank/DDBJ databases">
        <authorList>
            <person name="Weinstock G."/>
            <person name="Sodergren E."/>
            <person name="Lobos E.A."/>
            <person name="Fulton L."/>
            <person name="Fulton R."/>
            <person name="Courtney L."/>
            <person name="Fronick C."/>
            <person name="O'Laughlin M."/>
            <person name="Godfrey J."/>
            <person name="Wilson R.M."/>
            <person name="Miner T."/>
            <person name="Farmer C."/>
            <person name="Delehaunty K."/>
            <person name="Cordes M."/>
            <person name="Minx P."/>
            <person name="Tomlinson C."/>
            <person name="Chen J."/>
            <person name="Wollam A."/>
            <person name="Pepin K.H."/>
            <person name="Bhonagiri V."/>
            <person name="Zhang X."/>
            <person name="Warren W."/>
            <person name="Mitreva M."/>
            <person name="Mardis E.R."/>
            <person name="Wilson R.K."/>
        </authorList>
    </citation>
    <scope>NUCLEOTIDE SEQUENCE [LARGE SCALE GENOMIC DNA]</scope>
    <source>
        <strain evidence="1 2">ATCC 29099</strain>
    </source>
</reference>
<name>U2PBJ9_EUBRA</name>
<accession>U2PBJ9</accession>
<comment type="caution">
    <text evidence="1">The sequence shown here is derived from an EMBL/GenBank/DDBJ whole genome shotgun (WGS) entry which is preliminary data.</text>
</comment>
<organism evidence="1 2">
    <name type="scientific">Eubacterium ramulus ATCC 29099</name>
    <dbReference type="NCBI Taxonomy" id="1256908"/>
    <lineage>
        <taxon>Bacteria</taxon>
        <taxon>Bacillati</taxon>
        <taxon>Bacillota</taxon>
        <taxon>Clostridia</taxon>
        <taxon>Eubacteriales</taxon>
        <taxon>Eubacteriaceae</taxon>
        <taxon>Eubacterium</taxon>
    </lineage>
</organism>
<dbReference type="HOGENOM" id="CLU_3216437_0_0_9"/>
<proteinExistence type="predicted"/>
<dbReference type="Proteomes" id="UP000016608">
    <property type="component" value="Unassembled WGS sequence"/>
</dbReference>